<evidence type="ECO:0000256" key="1">
    <source>
        <dbReference type="SAM" id="MobiDB-lite"/>
    </source>
</evidence>
<dbReference type="EMBL" id="LLXE01000004">
    <property type="protein sequence ID" value="KUM66752.1"/>
    <property type="molecule type" value="Genomic_DNA"/>
</dbReference>
<comment type="caution">
    <text evidence="2">The sequence shown here is derived from an EMBL/GenBank/DDBJ whole genome shotgun (WGS) entry which is preliminary data.</text>
</comment>
<feature type="compositionally biased region" description="Low complexity" evidence="1">
    <location>
        <begin position="28"/>
        <end position="43"/>
    </location>
</feature>
<evidence type="ECO:0000313" key="2">
    <source>
        <dbReference type="EMBL" id="KUM66752.1"/>
    </source>
</evidence>
<feature type="compositionally biased region" description="Polar residues" evidence="1">
    <location>
        <begin position="68"/>
        <end position="80"/>
    </location>
</feature>
<protein>
    <submittedName>
        <fullName evidence="2">Uncharacterized protein</fullName>
    </submittedName>
</protein>
<dbReference type="Proteomes" id="UP000055045">
    <property type="component" value="Unassembled WGS sequence"/>
</dbReference>
<evidence type="ECO:0000313" key="3">
    <source>
        <dbReference type="Proteomes" id="UP000055045"/>
    </source>
</evidence>
<name>A0A124GTH7_PENFR</name>
<accession>A0A124GTH7</accession>
<feature type="region of interest" description="Disordered" evidence="1">
    <location>
        <begin position="1"/>
        <end position="112"/>
    </location>
</feature>
<reference evidence="2 3" key="1">
    <citation type="submission" date="2015-10" db="EMBL/GenBank/DDBJ databases">
        <title>Genome sequencing of Penicillium freii.</title>
        <authorList>
            <person name="Nguyen H.D."/>
            <person name="Visagie C.M."/>
            <person name="Seifert K.A."/>
        </authorList>
    </citation>
    <scope>NUCLEOTIDE SEQUENCE [LARGE SCALE GENOMIC DNA]</scope>
    <source>
        <strain evidence="2 3">DAOM 242723</strain>
    </source>
</reference>
<gene>
    <name evidence="2" type="ORF">ACN42_g300</name>
</gene>
<dbReference type="STRING" id="48697.A0A124GTH7"/>
<feature type="compositionally biased region" description="Basic and acidic residues" evidence="1">
    <location>
        <begin position="1"/>
        <end position="26"/>
    </location>
</feature>
<keyword evidence="3" id="KW-1185">Reference proteome</keyword>
<proteinExistence type="predicted"/>
<sequence length="139" mass="15417">MADRLPEAEGSHLPGEKPRTSTEIERQTTSGSVGSSTGSSISSAYDPQVHRLQSRNTELDLERHRTGTSRALSRTETQRAQHALTVGESLRSRPSRVPLPAFGEGKPYPPPLPAREDYVVEFDGPRDPLYPLNWPLMKK</sequence>
<dbReference type="AlphaFoldDB" id="A0A124GTH7"/>
<organism evidence="2 3">
    <name type="scientific">Penicillium freii</name>
    <dbReference type="NCBI Taxonomy" id="48697"/>
    <lineage>
        <taxon>Eukaryota</taxon>
        <taxon>Fungi</taxon>
        <taxon>Dikarya</taxon>
        <taxon>Ascomycota</taxon>
        <taxon>Pezizomycotina</taxon>
        <taxon>Eurotiomycetes</taxon>
        <taxon>Eurotiomycetidae</taxon>
        <taxon>Eurotiales</taxon>
        <taxon>Aspergillaceae</taxon>
        <taxon>Penicillium</taxon>
    </lineage>
</organism>